<sequence>KLMGAPWGSHCRGTLFSVIDRCSGLFPSLSDPARRSALCLKVALVVLHLFFAGTIFFFDKDLIKKTKREPWYTASYALLFAATLVQYFVTSRSSPGYVHDAQKAVEEQDALARRISSCSKTTSFEQKRKCYNLCGFKELLSW</sequence>
<evidence type="ECO:0000313" key="3">
    <source>
        <dbReference type="Proteomes" id="UP000015453"/>
    </source>
</evidence>
<dbReference type="OrthoDB" id="9909019at2759"/>
<dbReference type="AlphaFoldDB" id="S8D3C1"/>
<keyword evidence="1" id="KW-0472">Membrane</keyword>
<keyword evidence="3" id="KW-1185">Reference proteome</keyword>
<comment type="caution">
    <text evidence="2">The sequence shown here is derived from an EMBL/GenBank/DDBJ whole genome shotgun (WGS) entry which is preliminary data.</text>
</comment>
<gene>
    <name evidence="2" type="ORF">M569_17628</name>
</gene>
<organism evidence="2 3">
    <name type="scientific">Genlisea aurea</name>
    <dbReference type="NCBI Taxonomy" id="192259"/>
    <lineage>
        <taxon>Eukaryota</taxon>
        <taxon>Viridiplantae</taxon>
        <taxon>Streptophyta</taxon>
        <taxon>Embryophyta</taxon>
        <taxon>Tracheophyta</taxon>
        <taxon>Spermatophyta</taxon>
        <taxon>Magnoliopsida</taxon>
        <taxon>eudicotyledons</taxon>
        <taxon>Gunneridae</taxon>
        <taxon>Pentapetalae</taxon>
        <taxon>asterids</taxon>
        <taxon>lamiids</taxon>
        <taxon>Lamiales</taxon>
        <taxon>Lentibulariaceae</taxon>
        <taxon>Genlisea</taxon>
    </lineage>
</organism>
<dbReference type="EMBL" id="AUSU01010521">
    <property type="protein sequence ID" value="EPS57193.1"/>
    <property type="molecule type" value="Genomic_DNA"/>
</dbReference>
<proteinExistence type="predicted"/>
<protein>
    <submittedName>
        <fullName evidence="2">Zinc finger family protein</fullName>
    </submittedName>
</protein>
<name>S8D3C1_9LAMI</name>
<keyword evidence="1" id="KW-0812">Transmembrane</keyword>
<dbReference type="Proteomes" id="UP000015453">
    <property type="component" value="Unassembled WGS sequence"/>
</dbReference>
<feature type="non-terminal residue" evidence="2">
    <location>
        <position position="1"/>
    </location>
</feature>
<keyword evidence="1" id="KW-1133">Transmembrane helix</keyword>
<evidence type="ECO:0000256" key="1">
    <source>
        <dbReference type="SAM" id="Phobius"/>
    </source>
</evidence>
<accession>S8D3C1</accession>
<feature type="transmembrane region" description="Helical" evidence="1">
    <location>
        <begin position="70"/>
        <end position="89"/>
    </location>
</feature>
<reference evidence="2 3" key="1">
    <citation type="journal article" date="2013" name="BMC Genomics">
        <title>The miniature genome of a carnivorous plant Genlisea aurea contains a low number of genes and short non-coding sequences.</title>
        <authorList>
            <person name="Leushkin E.V."/>
            <person name="Sutormin R.A."/>
            <person name="Nabieva E.R."/>
            <person name="Penin A.A."/>
            <person name="Kondrashov A.S."/>
            <person name="Logacheva M.D."/>
        </authorList>
    </citation>
    <scope>NUCLEOTIDE SEQUENCE [LARGE SCALE GENOMIC DNA]</scope>
</reference>
<feature type="transmembrane region" description="Helical" evidence="1">
    <location>
        <begin position="38"/>
        <end position="58"/>
    </location>
</feature>
<evidence type="ECO:0000313" key="2">
    <source>
        <dbReference type="EMBL" id="EPS57193.1"/>
    </source>
</evidence>